<reference evidence="1" key="1">
    <citation type="submission" date="2021-03" db="EMBL/GenBank/DDBJ databases">
        <authorList>
            <consortium name="DOE Joint Genome Institute"/>
            <person name="Ahrendt S."/>
            <person name="Looney B.P."/>
            <person name="Miyauchi S."/>
            <person name="Morin E."/>
            <person name="Drula E."/>
            <person name="Courty P.E."/>
            <person name="Chicoki N."/>
            <person name="Fauchery L."/>
            <person name="Kohler A."/>
            <person name="Kuo A."/>
            <person name="Labutti K."/>
            <person name="Pangilinan J."/>
            <person name="Lipzen A."/>
            <person name="Riley R."/>
            <person name="Andreopoulos W."/>
            <person name="He G."/>
            <person name="Johnson J."/>
            <person name="Barry K.W."/>
            <person name="Grigoriev I.V."/>
            <person name="Nagy L."/>
            <person name="Hibbett D."/>
            <person name="Henrissat B."/>
            <person name="Matheny P.B."/>
            <person name="Labbe J."/>
            <person name="Martin F."/>
        </authorList>
    </citation>
    <scope>NUCLEOTIDE SEQUENCE</scope>
    <source>
        <strain evidence="1">HHB10654</strain>
    </source>
</reference>
<dbReference type="Proteomes" id="UP000814140">
    <property type="component" value="Unassembled WGS sequence"/>
</dbReference>
<reference evidence="1" key="2">
    <citation type="journal article" date="2022" name="New Phytol.">
        <title>Evolutionary transition to the ectomycorrhizal habit in the genomes of a hyperdiverse lineage of mushroom-forming fungi.</title>
        <authorList>
            <person name="Looney B."/>
            <person name="Miyauchi S."/>
            <person name="Morin E."/>
            <person name="Drula E."/>
            <person name="Courty P.E."/>
            <person name="Kohler A."/>
            <person name="Kuo A."/>
            <person name="LaButti K."/>
            <person name="Pangilinan J."/>
            <person name="Lipzen A."/>
            <person name="Riley R."/>
            <person name="Andreopoulos W."/>
            <person name="He G."/>
            <person name="Johnson J."/>
            <person name="Nolan M."/>
            <person name="Tritt A."/>
            <person name="Barry K.W."/>
            <person name="Grigoriev I.V."/>
            <person name="Nagy L.G."/>
            <person name="Hibbett D."/>
            <person name="Henrissat B."/>
            <person name="Matheny P.B."/>
            <person name="Labbe J."/>
            <person name="Martin F.M."/>
        </authorList>
    </citation>
    <scope>NUCLEOTIDE SEQUENCE</scope>
    <source>
        <strain evidence="1">HHB10654</strain>
    </source>
</reference>
<dbReference type="EMBL" id="MU277234">
    <property type="protein sequence ID" value="KAI0058529.1"/>
    <property type="molecule type" value="Genomic_DNA"/>
</dbReference>
<protein>
    <submittedName>
        <fullName evidence="1">Uncharacterized protein</fullName>
    </submittedName>
</protein>
<comment type="caution">
    <text evidence="1">The sequence shown here is derived from an EMBL/GenBank/DDBJ whole genome shotgun (WGS) entry which is preliminary data.</text>
</comment>
<keyword evidence="2" id="KW-1185">Reference proteome</keyword>
<gene>
    <name evidence="1" type="ORF">BV25DRAFT_1829970</name>
</gene>
<organism evidence="1 2">
    <name type="scientific">Artomyces pyxidatus</name>
    <dbReference type="NCBI Taxonomy" id="48021"/>
    <lineage>
        <taxon>Eukaryota</taxon>
        <taxon>Fungi</taxon>
        <taxon>Dikarya</taxon>
        <taxon>Basidiomycota</taxon>
        <taxon>Agaricomycotina</taxon>
        <taxon>Agaricomycetes</taxon>
        <taxon>Russulales</taxon>
        <taxon>Auriscalpiaceae</taxon>
        <taxon>Artomyces</taxon>
    </lineage>
</organism>
<accession>A0ACB8SQ87</accession>
<sequence length="163" mass="18960">MAPKNIYTIPESKFAAYHEGIRKAALARNPIPELTDKLDPKKTKGPPELHFGLALTERQLLKYAKSHHLVNSSYPDDPLDIYSCQLPALLRLREITEVDTMYIADPFLGPDGGYIMVALYSNYTMRRYKYIDEHEKEILDIVRKELKIEGQRAIWYWDCGNDW</sequence>
<proteinExistence type="predicted"/>
<evidence type="ECO:0000313" key="1">
    <source>
        <dbReference type="EMBL" id="KAI0058529.1"/>
    </source>
</evidence>
<evidence type="ECO:0000313" key="2">
    <source>
        <dbReference type="Proteomes" id="UP000814140"/>
    </source>
</evidence>
<name>A0ACB8SQ87_9AGAM</name>